<evidence type="ECO:0000259" key="11">
    <source>
        <dbReference type="PROSITE" id="PS50011"/>
    </source>
</evidence>
<dbReference type="SMART" id="SM00220">
    <property type="entry name" value="S_TKc"/>
    <property type="match status" value="1"/>
</dbReference>
<evidence type="ECO:0000256" key="10">
    <source>
        <dbReference type="SAM" id="Phobius"/>
    </source>
</evidence>
<keyword evidence="10" id="KW-0812">Transmembrane</keyword>
<dbReference type="InterPro" id="IPR008271">
    <property type="entry name" value="Ser/Thr_kinase_AS"/>
</dbReference>
<accession>N0DZ12</accession>
<dbReference type="InterPro" id="IPR005543">
    <property type="entry name" value="PASTA_dom"/>
</dbReference>
<dbReference type="InterPro" id="IPR000719">
    <property type="entry name" value="Prot_kinase_dom"/>
</dbReference>
<keyword evidence="3 13" id="KW-0808">Transferase</keyword>
<keyword evidence="4" id="KW-0547">Nucleotide-binding</keyword>
<keyword evidence="2" id="KW-0723">Serine/threonine-protein kinase</keyword>
<dbReference type="FunFam" id="3.30.200.20:FF:000035">
    <property type="entry name" value="Serine/threonine protein kinase Stk1"/>
    <property type="match status" value="1"/>
</dbReference>
<dbReference type="FunFam" id="1.10.510.10:FF:000021">
    <property type="entry name" value="Serine/threonine protein kinase"/>
    <property type="match status" value="1"/>
</dbReference>
<feature type="domain" description="PASTA" evidence="12">
    <location>
        <begin position="384"/>
        <end position="448"/>
    </location>
</feature>
<dbReference type="CDD" id="cd14014">
    <property type="entry name" value="STKc_PknB_like"/>
    <property type="match status" value="1"/>
</dbReference>
<sequence>MNAYTRGVSSPAVPDLVGEVLDGRYEVLEHLADGGMAIVYRALDLRLHREVALKVLRPHLVHDDEFVRRFEREARSAAGLQHPHIVGVLDYGSDNGHLFIAMEYVAGRTLRQVLEDEGSLTPRAALDILDPTLDALAHAHRAGLIHRDVKPENVLLRDDGVVKVADFGLVRAVTSQTVTSSSQVLLGTVAYVSPEQVGRGIADARSDVYAAGLILFEMLTGEKAFSGDLPVNVAFQHVHEDVPKVSSKVAGTPKVLDEIVSAAGARDPDLRPTDAAEFRSLLAGARSRLSDQQLDRRLGTAHTGTDGSGRSAAALSAATAPLPVPSSDVATTTLPTATPQPALPPVRTAYPVKRKRKAWPWVLVALSAALLAATVWVFTKGPLTPTPVPKVEGLELAAAQKLLTSVGLASSTQQAFSEDAAAGIVISSDPRAGTTIRKSQTVGLIVSKGPERYAVPPLANLSVDQALAALKEARLSSGRQSQEFSETVTQGAIISVDPAEGTPLPPGGAVNLVISKGRQPIAVTNVEGKSLADAKSTLEGAGLVVAVGSEENSDTVPKGNVISQTPPGGQLFKGDTVTVVVSKGPVLVAVPDVVGNQVGAATATLEAAGLRVKVQKLLPGINFGTVQSTDPAAGTQIPKGSTVTLKTV</sequence>
<feature type="domain" description="PASTA" evidence="12">
    <location>
        <begin position="517"/>
        <end position="583"/>
    </location>
</feature>
<keyword evidence="14" id="KW-1185">Reference proteome</keyword>
<comment type="catalytic activity">
    <reaction evidence="8">
        <text>L-seryl-[protein] + ATP = O-phospho-L-seryl-[protein] + ADP + H(+)</text>
        <dbReference type="Rhea" id="RHEA:17989"/>
        <dbReference type="Rhea" id="RHEA-COMP:9863"/>
        <dbReference type="Rhea" id="RHEA-COMP:11604"/>
        <dbReference type="ChEBI" id="CHEBI:15378"/>
        <dbReference type="ChEBI" id="CHEBI:29999"/>
        <dbReference type="ChEBI" id="CHEBI:30616"/>
        <dbReference type="ChEBI" id="CHEBI:83421"/>
        <dbReference type="ChEBI" id="CHEBI:456216"/>
        <dbReference type="EC" id="2.7.11.1"/>
    </reaction>
</comment>
<evidence type="ECO:0000256" key="8">
    <source>
        <dbReference type="ARBA" id="ARBA00048679"/>
    </source>
</evidence>
<keyword evidence="6" id="KW-0067">ATP-binding</keyword>
<dbReference type="Proteomes" id="UP000013167">
    <property type="component" value="Unassembled WGS sequence"/>
</dbReference>
<keyword evidence="10" id="KW-1133">Transmembrane helix</keyword>
<dbReference type="EMBL" id="CAIZ01000104">
    <property type="protein sequence ID" value="CCH69833.1"/>
    <property type="molecule type" value="Genomic_DNA"/>
</dbReference>
<dbReference type="EC" id="2.7.11.1" evidence="1"/>
<name>N0DZ12_9MICO</name>
<dbReference type="GO" id="GO:0004674">
    <property type="term" value="F:protein serine/threonine kinase activity"/>
    <property type="evidence" value="ECO:0007669"/>
    <property type="project" value="UniProtKB-KW"/>
</dbReference>
<proteinExistence type="predicted"/>
<evidence type="ECO:0000256" key="1">
    <source>
        <dbReference type="ARBA" id="ARBA00012513"/>
    </source>
</evidence>
<dbReference type="PROSITE" id="PS51178">
    <property type="entry name" value="PASTA"/>
    <property type="match status" value="4"/>
</dbReference>
<dbReference type="GO" id="GO:0045717">
    <property type="term" value="P:negative regulation of fatty acid biosynthetic process"/>
    <property type="evidence" value="ECO:0007669"/>
    <property type="project" value="UniProtKB-ARBA"/>
</dbReference>
<evidence type="ECO:0000256" key="9">
    <source>
        <dbReference type="SAM" id="MobiDB-lite"/>
    </source>
</evidence>
<feature type="domain" description="Protein kinase" evidence="11">
    <location>
        <begin position="25"/>
        <end position="289"/>
    </location>
</feature>
<dbReference type="GO" id="GO:0106310">
    <property type="term" value="F:protein serine kinase activity"/>
    <property type="evidence" value="ECO:0007669"/>
    <property type="project" value="RHEA"/>
</dbReference>
<dbReference type="Gene3D" id="3.30.200.20">
    <property type="entry name" value="Phosphorylase Kinase, domain 1"/>
    <property type="match status" value="1"/>
</dbReference>
<evidence type="ECO:0000256" key="6">
    <source>
        <dbReference type="ARBA" id="ARBA00022840"/>
    </source>
</evidence>
<evidence type="ECO:0000256" key="5">
    <source>
        <dbReference type="ARBA" id="ARBA00022777"/>
    </source>
</evidence>
<dbReference type="CDD" id="cd06577">
    <property type="entry name" value="PASTA_pknB"/>
    <property type="match status" value="4"/>
</dbReference>
<dbReference type="PANTHER" id="PTHR43289:SF34">
    <property type="entry name" value="SERINE_THREONINE-PROTEIN KINASE YBDM-RELATED"/>
    <property type="match status" value="1"/>
</dbReference>
<keyword evidence="5 13" id="KW-0418">Kinase</keyword>
<evidence type="ECO:0000256" key="4">
    <source>
        <dbReference type="ARBA" id="ARBA00022741"/>
    </source>
</evidence>
<comment type="caution">
    <text evidence="13">The sequence shown here is derived from an EMBL/GenBank/DDBJ whole genome shotgun (WGS) entry which is preliminary data.</text>
</comment>
<dbReference type="eggNOG" id="COG0515">
    <property type="taxonomic scope" value="Bacteria"/>
</dbReference>
<dbReference type="Gene3D" id="1.10.510.10">
    <property type="entry name" value="Transferase(Phosphotransferase) domain 1"/>
    <property type="match status" value="1"/>
</dbReference>
<dbReference type="PROSITE" id="PS50011">
    <property type="entry name" value="PROTEIN_KINASE_DOM"/>
    <property type="match status" value="1"/>
</dbReference>
<dbReference type="PANTHER" id="PTHR43289">
    <property type="entry name" value="MITOGEN-ACTIVATED PROTEIN KINASE KINASE KINASE 20-RELATED"/>
    <property type="match status" value="1"/>
</dbReference>
<protein>
    <recommendedName>
        <fullName evidence="1">non-specific serine/threonine protein kinase</fullName>
        <ecNumber evidence="1">2.7.11.1</ecNumber>
    </recommendedName>
</protein>
<dbReference type="GO" id="GO:0005524">
    <property type="term" value="F:ATP binding"/>
    <property type="evidence" value="ECO:0007669"/>
    <property type="project" value="UniProtKB-KW"/>
</dbReference>
<dbReference type="NCBIfam" id="NF033483">
    <property type="entry name" value="PknB_PASTA_kin"/>
    <property type="match status" value="1"/>
</dbReference>
<gene>
    <name evidence="13" type="primary">spk</name>
    <name evidence="13" type="ORF">BN10_360040</name>
</gene>
<dbReference type="STRING" id="1193181.BN10_360040"/>
<evidence type="ECO:0000256" key="3">
    <source>
        <dbReference type="ARBA" id="ARBA00022679"/>
    </source>
</evidence>
<dbReference type="AlphaFoldDB" id="N0DZ12"/>
<feature type="region of interest" description="Disordered" evidence="9">
    <location>
        <begin position="293"/>
        <end position="318"/>
    </location>
</feature>
<evidence type="ECO:0000259" key="12">
    <source>
        <dbReference type="PROSITE" id="PS51178"/>
    </source>
</evidence>
<feature type="domain" description="PASTA" evidence="12">
    <location>
        <begin position="584"/>
        <end position="648"/>
    </location>
</feature>
<keyword evidence="10" id="KW-0472">Membrane</keyword>
<dbReference type="InterPro" id="IPR011009">
    <property type="entry name" value="Kinase-like_dom_sf"/>
</dbReference>
<reference evidence="13 14" key="1">
    <citation type="journal article" date="2013" name="ISME J.">
        <title>A metabolic model for members of the genus Tetrasphaera involved in enhanced biological phosphorus removal.</title>
        <authorList>
            <person name="Kristiansen R."/>
            <person name="Nguyen H.T.T."/>
            <person name="Saunders A.M."/>
            <person name="Nielsen J.L."/>
            <person name="Wimmer R."/>
            <person name="Le V.Q."/>
            <person name="McIlroy S.J."/>
            <person name="Petrovski S."/>
            <person name="Seviour R.J."/>
            <person name="Calteau A."/>
            <person name="Nielsen K.L."/>
            <person name="Nielsen P.H."/>
        </authorList>
    </citation>
    <scope>NUCLEOTIDE SEQUENCE [LARGE SCALE GENOMIC DNA]</scope>
    <source>
        <strain evidence="13 14">Lp2</strain>
    </source>
</reference>
<evidence type="ECO:0000256" key="2">
    <source>
        <dbReference type="ARBA" id="ARBA00022527"/>
    </source>
</evidence>
<dbReference type="HOGENOM" id="CLU_000288_135_2_11"/>
<dbReference type="SUPFAM" id="SSF56112">
    <property type="entry name" value="Protein kinase-like (PK-like)"/>
    <property type="match status" value="1"/>
</dbReference>
<dbReference type="PROSITE" id="PS00108">
    <property type="entry name" value="PROTEIN_KINASE_ST"/>
    <property type="match status" value="1"/>
</dbReference>
<evidence type="ECO:0000313" key="13">
    <source>
        <dbReference type="EMBL" id="CCH69833.1"/>
    </source>
</evidence>
<feature type="transmembrane region" description="Helical" evidence="10">
    <location>
        <begin position="358"/>
        <end position="378"/>
    </location>
</feature>
<organism evidence="13 14">
    <name type="scientific">Phycicoccus elongatus Lp2</name>
    <dbReference type="NCBI Taxonomy" id="1193181"/>
    <lineage>
        <taxon>Bacteria</taxon>
        <taxon>Bacillati</taxon>
        <taxon>Actinomycetota</taxon>
        <taxon>Actinomycetes</taxon>
        <taxon>Micrococcales</taxon>
        <taxon>Intrasporangiaceae</taxon>
        <taxon>Phycicoccus</taxon>
    </lineage>
</organism>
<comment type="catalytic activity">
    <reaction evidence="7">
        <text>L-threonyl-[protein] + ATP = O-phospho-L-threonyl-[protein] + ADP + H(+)</text>
        <dbReference type="Rhea" id="RHEA:46608"/>
        <dbReference type="Rhea" id="RHEA-COMP:11060"/>
        <dbReference type="Rhea" id="RHEA-COMP:11605"/>
        <dbReference type="ChEBI" id="CHEBI:15378"/>
        <dbReference type="ChEBI" id="CHEBI:30013"/>
        <dbReference type="ChEBI" id="CHEBI:30616"/>
        <dbReference type="ChEBI" id="CHEBI:61977"/>
        <dbReference type="ChEBI" id="CHEBI:456216"/>
        <dbReference type="EC" id="2.7.11.1"/>
    </reaction>
</comment>
<dbReference type="eggNOG" id="COG2815">
    <property type="taxonomic scope" value="Bacteria"/>
</dbReference>
<feature type="domain" description="PASTA" evidence="12">
    <location>
        <begin position="449"/>
        <end position="516"/>
    </location>
</feature>
<evidence type="ECO:0000256" key="7">
    <source>
        <dbReference type="ARBA" id="ARBA00047899"/>
    </source>
</evidence>
<dbReference type="SMART" id="SM00740">
    <property type="entry name" value="PASTA"/>
    <property type="match status" value="4"/>
</dbReference>
<dbReference type="Gene3D" id="3.30.10.20">
    <property type="match status" value="4"/>
</dbReference>
<evidence type="ECO:0000313" key="14">
    <source>
        <dbReference type="Proteomes" id="UP000013167"/>
    </source>
</evidence>
<dbReference type="Pfam" id="PF03793">
    <property type="entry name" value="PASTA"/>
    <property type="match status" value="4"/>
</dbReference>
<dbReference type="Pfam" id="PF00069">
    <property type="entry name" value="Pkinase"/>
    <property type="match status" value="1"/>
</dbReference>